<dbReference type="AlphaFoldDB" id="A0A7Y0Q2H0"/>
<evidence type="ECO:0000256" key="1">
    <source>
        <dbReference type="SAM" id="Phobius"/>
    </source>
</evidence>
<proteinExistence type="predicted"/>
<evidence type="ECO:0000313" key="2">
    <source>
        <dbReference type="EMBL" id="NMP22502.1"/>
    </source>
</evidence>
<evidence type="ECO:0000313" key="3">
    <source>
        <dbReference type="Proteomes" id="UP000533476"/>
    </source>
</evidence>
<dbReference type="PANTHER" id="PTHR37309:SF1">
    <property type="entry name" value="SLR0284 PROTEIN"/>
    <property type="match status" value="1"/>
</dbReference>
<keyword evidence="1" id="KW-1133">Transmembrane helix</keyword>
<dbReference type="InterPro" id="IPR007165">
    <property type="entry name" value="Phage_holin_4_2"/>
</dbReference>
<feature type="transmembrane region" description="Helical" evidence="1">
    <location>
        <begin position="30"/>
        <end position="53"/>
    </location>
</feature>
<feature type="transmembrane region" description="Helical" evidence="1">
    <location>
        <begin position="7"/>
        <end position="24"/>
    </location>
</feature>
<keyword evidence="3" id="KW-1185">Reference proteome</keyword>
<dbReference type="PANTHER" id="PTHR37309">
    <property type="entry name" value="SLR0284 PROTEIN"/>
    <property type="match status" value="1"/>
</dbReference>
<comment type="caution">
    <text evidence="2">The sequence shown here is derived from an EMBL/GenBank/DDBJ whole genome shotgun (WGS) entry which is preliminary data.</text>
</comment>
<keyword evidence="1" id="KW-0472">Membrane</keyword>
<dbReference type="Proteomes" id="UP000533476">
    <property type="component" value="Unassembled WGS sequence"/>
</dbReference>
<keyword evidence="1" id="KW-0812">Transmembrane</keyword>
<name>A0A7Y0Q2H0_9FIRM</name>
<sequence>MNWVGAIVRFVVAAIVLMLLGYVVPGFSHLTFWSALLAALVIALVGYIIEALFGKHVSPYGRGIVGFLVSAAVIYLAQVIVPGMHVTILGALIAAFVIGIVDLFIPTAVR</sequence>
<feature type="transmembrane region" description="Helical" evidence="1">
    <location>
        <begin position="60"/>
        <end position="80"/>
    </location>
</feature>
<reference evidence="2 3" key="1">
    <citation type="submission" date="2020-04" db="EMBL/GenBank/DDBJ databases">
        <authorList>
            <person name="Zhang R."/>
            <person name="Schippers A."/>
        </authorList>
    </citation>
    <scope>NUCLEOTIDE SEQUENCE [LARGE SCALE GENOMIC DNA]</scope>
    <source>
        <strain evidence="2 3">DSM 109850</strain>
    </source>
</reference>
<protein>
    <submittedName>
        <fullName evidence="2">Phage holin family protein</fullName>
    </submittedName>
</protein>
<organism evidence="2 3">
    <name type="scientific">Sulfobacillus harzensis</name>
    <dbReference type="NCBI Taxonomy" id="2729629"/>
    <lineage>
        <taxon>Bacteria</taxon>
        <taxon>Bacillati</taxon>
        <taxon>Bacillota</taxon>
        <taxon>Clostridia</taxon>
        <taxon>Eubacteriales</taxon>
        <taxon>Clostridiales Family XVII. Incertae Sedis</taxon>
        <taxon>Sulfobacillus</taxon>
    </lineage>
</organism>
<gene>
    <name evidence="2" type="ORF">HIJ39_09070</name>
</gene>
<dbReference type="Pfam" id="PF04020">
    <property type="entry name" value="Phage_holin_4_2"/>
    <property type="match status" value="1"/>
</dbReference>
<feature type="transmembrane region" description="Helical" evidence="1">
    <location>
        <begin position="86"/>
        <end position="105"/>
    </location>
</feature>
<dbReference type="RefSeq" id="WP_169098878.1">
    <property type="nucleotide sequence ID" value="NZ_JABBVZ010000024.1"/>
</dbReference>
<dbReference type="EMBL" id="JABBVZ010000024">
    <property type="protein sequence ID" value="NMP22502.1"/>
    <property type="molecule type" value="Genomic_DNA"/>
</dbReference>
<accession>A0A7Y0Q2H0</accession>